<evidence type="ECO:0000313" key="6">
    <source>
        <dbReference type="EMBL" id="CAG9759744.1"/>
    </source>
</evidence>
<dbReference type="PANTHER" id="PTHR45877">
    <property type="entry name" value="E3 UBIQUITIN-PROTEIN LIGASE SIAH2"/>
    <property type="match status" value="1"/>
</dbReference>
<evidence type="ECO:0000313" key="7">
    <source>
        <dbReference type="Proteomes" id="UP001152799"/>
    </source>
</evidence>
<keyword evidence="3" id="KW-0862">Zinc</keyword>
<dbReference type="GO" id="GO:0005737">
    <property type="term" value="C:cytoplasm"/>
    <property type="evidence" value="ECO:0007669"/>
    <property type="project" value="TreeGrafter"/>
</dbReference>
<name>A0A9N9MBN9_9CUCU</name>
<reference evidence="6" key="1">
    <citation type="submission" date="2022-01" db="EMBL/GenBank/DDBJ databases">
        <authorList>
            <person name="King R."/>
        </authorList>
    </citation>
    <scope>NUCLEOTIDE SEQUENCE</scope>
</reference>
<dbReference type="GO" id="GO:0061630">
    <property type="term" value="F:ubiquitin protein ligase activity"/>
    <property type="evidence" value="ECO:0007669"/>
    <property type="project" value="TreeGrafter"/>
</dbReference>
<accession>A0A9N9MBN9</accession>
<keyword evidence="2 4" id="KW-0863">Zinc-finger</keyword>
<evidence type="ECO:0000256" key="2">
    <source>
        <dbReference type="ARBA" id="ARBA00022771"/>
    </source>
</evidence>
<dbReference type="Gene3D" id="3.30.40.10">
    <property type="entry name" value="Zinc/RING finger domain, C3HC4 (zinc finger)"/>
    <property type="match status" value="1"/>
</dbReference>
<keyword evidence="7" id="KW-1185">Reference proteome</keyword>
<feature type="domain" description="RING-type" evidence="5">
    <location>
        <begin position="12"/>
        <end position="47"/>
    </location>
</feature>
<dbReference type="EMBL" id="OU892277">
    <property type="protein sequence ID" value="CAG9759744.1"/>
    <property type="molecule type" value="Genomic_DNA"/>
</dbReference>
<evidence type="ECO:0000259" key="5">
    <source>
        <dbReference type="PROSITE" id="PS50089"/>
    </source>
</evidence>
<evidence type="ECO:0000256" key="1">
    <source>
        <dbReference type="ARBA" id="ARBA00022723"/>
    </source>
</evidence>
<dbReference type="AlphaFoldDB" id="A0A9N9MBN9"/>
<proteinExistence type="predicted"/>
<organism evidence="6 7">
    <name type="scientific">Ceutorhynchus assimilis</name>
    <name type="common">cabbage seed weevil</name>
    <dbReference type="NCBI Taxonomy" id="467358"/>
    <lineage>
        <taxon>Eukaryota</taxon>
        <taxon>Metazoa</taxon>
        <taxon>Ecdysozoa</taxon>
        <taxon>Arthropoda</taxon>
        <taxon>Hexapoda</taxon>
        <taxon>Insecta</taxon>
        <taxon>Pterygota</taxon>
        <taxon>Neoptera</taxon>
        <taxon>Endopterygota</taxon>
        <taxon>Coleoptera</taxon>
        <taxon>Polyphaga</taxon>
        <taxon>Cucujiformia</taxon>
        <taxon>Curculionidae</taxon>
        <taxon>Ceutorhynchinae</taxon>
        <taxon>Ceutorhynchus</taxon>
    </lineage>
</organism>
<dbReference type="Proteomes" id="UP001152799">
    <property type="component" value="Chromosome 1"/>
</dbReference>
<dbReference type="InterPro" id="IPR001841">
    <property type="entry name" value="Znf_RING"/>
</dbReference>
<gene>
    <name evidence="6" type="ORF">CEUTPL_LOCUS486</name>
</gene>
<dbReference type="OrthoDB" id="5855668at2759"/>
<evidence type="ECO:0000256" key="3">
    <source>
        <dbReference type="ARBA" id="ARBA00022833"/>
    </source>
</evidence>
<dbReference type="PROSITE" id="PS50089">
    <property type="entry name" value="ZF_RING_2"/>
    <property type="match status" value="1"/>
</dbReference>
<sequence length="263" mass="29942">MMDDSLLEYFTCPVCFVYMNKKIYICTNGHSVCGCCQTKISKCPICKVKVDSKRNITLEKAAKRFQELKAKQDAIATGDNSGALTRKQRFSLGSALPNRMEEQFETNNIPCPVSNCRYYTKHLMQLKIHLGNFHSERLIPIKKGPSIRSEDLMTITARFDPFGTQKVCLVTITDAIFVIYIIRVNLASRISYYLNVLTVSDTTSMYKFSCKHSSQFSMFYRSQPKPQEGIEIDSNTLETERRKNCGCVHSVNIHIKKVATLQG</sequence>
<protein>
    <recommendedName>
        <fullName evidence="5">RING-type domain-containing protein</fullName>
    </recommendedName>
</protein>
<keyword evidence="1" id="KW-0479">Metal-binding</keyword>
<dbReference type="InterPro" id="IPR049548">
    <property type="entry name" value="Sina-like_RING"/>
</dbReference>
<dbReference type="InterPro" id="IPR013083">
    <property type="entry name" value="Znf_RING/FYVE/PHD"/>
</dbReference>
<dbReference type="GO" id="GO:0043161">
    <property type="term" value="P:proteasome-mediated ubiquitin-dependent protein catabolic process"/>
    <property type="evidence" value="ECO:0007669"/>
    <property type="project" value="TreeGrafter"/>
</dbReference>
<dbReference type="PANTHER" id="PTHR45877:SF2">
    <property type="entry name" value="E3 UBIQUITIN-PROTEIN LIGASE SINA-RELATED"/>
    <property type="match status" value="1"/>
</dbReference>
<dbReference type="InterPro" id="IPR004162">
    <property type="entry name" value="SINA-like_animal"/>
</dbReference>
<dbReference type="Pfam" id="PF21362">
    <property type="entry name" value="Sina_RING"/>
    <property type="match status" value="1"/>
</dbReference>
<dbReference type="SUPFAM" id="SSF57850">
    <property type="entry name" value="RING/U-box"/>
    <property type="match status" value="1"/>
</dbReference>
<evidence type="ECO:0000256" key="4">
    <source>
        <dbReference type="PROSITE-ProRule" id="PRU00175"/>
    </source>
</evidence>
<dbReference type="GO" id="GO:0008270">
    <property type="term" value="F:zinc ion binding"/>
    <property type="evidence" value="ECO:0007669"/>
    <property type="project" value="UniProtKB-KW"/>
</dbReference>
<dbReference type="GO" id="GO:0031624">
    <property type="term" value="F:ubiquitin conjugating enzyme binding"/>
    <property type="evidence" value="ECO:0007669"/>
    <property type="project" value="TreeGrafter"/>
</dbReference>